<dbReference type="Proteomes" id="UP000233837">
    <property type="component" value="Unassembled WGS sequence"/>
</dbReference>
<name>A0A2I0V730_9ASPA</name>
<gene>
    <name evidence="1" type="ORF">MA16_Dca028503</name>
</gene>
<protein>
    <submittedName>
        <fullName evidence="1">Uncharacterized protein</fullName>
    </submittedName>
</protein>
<evidence type="ECO:0000313" key="2">
    <source>
        <dbReference type="Proteomes" id="UP000233837"/>
    </source>
</evidence>
<sequence length="282" mass="32726">MSFNSDHSVISSFIFKKKIEITKADFDIFLNLRTEGLRAHTLTTTSFDWTEVNRVIRDKRIKDHLPKVSTLARDARIIQHVLRTFIMPKAGDRVNITPLLSTVTYLIMTRQPIDEAQLLIDYIYGLSKSGHVNHKRKKNIALGHLIAYILEKKYNLIHLEQDFEEPLYYNDASFRAIFNKDEPSKTHVVLSETEEEAEPSHAAGPNYQDLIQRFDNLEAHFDQRFDQIETHLQQQDIQYNQDMGFMRDQINAINSNMFMMSGYFNFFGSTPSPPPPDQGPSE</sequence>
<evidence type="ECO:0000313" key="1">
    <source>
        <dbReference type="EMBL" id="PKU59210.1"/>
    </source>
</evidence>
<accession>A0A2I0V730</accession>
<keyword evidence="2" id="KW-1185">Reference proteome</keyword>
<proteinExistence type="predicted"/>
<reference evidence="1 2" key="2">
    <citation type="journal article" date="2017" name="Nature">
        <title>The Apostasia genome and the evolution of orchids.</title>
        <authorList>
            <person name="Zhang G.Q."/>
            <person name="Liu K.W."/>
            <person name="Li Z."/>
            <person name="Lohaus R."/>
            <person name="Hsiao Y.Y."/>
            <person name="Niu S.C."/>
            <person name="Wang J.Y."/>
            <person name="Lin Y.C."/>
            <person name="Xu Q."/>
            <person name="Chen L.J."/>
            <person name="Yoshida K."/>
            <person name="Fujiwara S."/>
            <person name="Wang Z.W."/>
            <person name="Zhang Y.Q."/>
            <person name="Mitsuda N."/>
            <person name="Wang M."/>
            <person name="Liu G.H."/>
            <person name="Pecoraro L."/>
            <person name="Huang H.X."/>
            <person name="Xiao X.J."/>
            <person name="Lin M."/>
            <person name="Wu X.Y."/>
            <person name="Wu W.L."/>
            <person name="Chen Y.Y."/>
            <person name="Chang S.B."/>
            <person name="Sakamoto S."/>
            <person name="Ohme-Takagi M."/>
            <person name="Yagi M."/>
            <person name="Zeng S.J."/>
            <person name="Shen C.Y."/>
            <person name="Yeh C.M."/>
            <person name="Luo Y.B."/>
            <person name="Tsai W.C."/>
            <person name="Van de Peer Y."/>
            <person name="Liu Z.J."/>
        </authorList>
    </citation>
    <scope>NUCLEOTIDE SEQUENCE [LARGE SCALE GENOMIC DNA]</scope>
    <source>
        <tissue evidence="1">The whole plant</tissue>
    </source>
</reference>
<organism evidence="1 2">
    <name type="scientific">Dendrobium catenatum</name>
    <dbReference type="NCBI Taxonomy" id="906689"/>
    <lineage>
        <taxon>Eukaryota</taxon>
        <taxon>Viridiplantae</taxon>
        <taxon>Streptophyta</taxon>
        <taxon>Embryophyta</taxon>
        <taxon>Tracheophyta</taxon>
        <taxon>Spermatophyta</taxon>
        <taxon>Magnoliopsida</taxon>
        <taxon>Liliopsida</taxon>
        <taxon>Asparagales</taxon>
        <taxon>Orchidaceae</taxon>
        <taxon>Epidendroideae</taxon>
        <taxon>Malaxideae</taxon>
        <taxon>Dendrobiinae</taxon>
        <taxon>Dendrobium</taxon>
    </lineage>
</organism>
<dbReference type="AlphaFoldDB" id="A0A2I0V730"/>
<dbReference type="EMBL" id="KZ505548">
    <property type="protein sequence ID" value="PKU59210.1"/>
    <property type="molecule type" value="Genomic_DNA"/>
</dbReference>
<reference evidence="1 2" key="1">
    <citation type="journal article" date="2016" name="Sci. Rep.">
        <title>The Dendrobium catenatum Lindl. genome sequence provides insights into polysaccharide synthase, floral development and adaptive evolution.</title>
        <authorList>
            <person name="Zhang G.Q."/>
            <person name="Xu Q."/>
            <person name="Bian C."/>
            <person name="Tsai W.C."/>
            <person name="Yeh C.M."/>
            <person name="Liu K.W."/>
            <person name="Yoshida K."/>
            <person name="Zhang L.S."/>
            <person name="Chang S.B."/>
            <person name="Chen F."/>
            <person name="Shi Y."/>
            <person name="Su Y.Y."/>
            <person name="Zhang Y.Q."/>
            <person name="Chen L.J."/>
            <person name="Yin Y."/>
            <person name="Lin M."/>
            <person name="Huang H."/>
            <person name="Deng H."/>
            <person name="Wang Z.W."/>
            <person name="Zhu S.L."/>
            <person name="Zhao X."/>
            <person name="Deng C."/>
            <person name="Niu S.C."/>
            <person name="Huang J."/>
            <person name="Wang M."/>
            <person name="Liu G.H."/>
            <person name="Yang H.J."/>
            <person name="Xiao X.J."/>
            <person name="Hsiao Y.Y."/>
            <person name="Wu W.L."/>
            <person name="Chen Y.Y."/>
            <person name="Mitsuda N."/>
            <person name="Ohme-Takagi M."/>
            <person name="Luo Y.B."/>
            <person name="Van de Peer Y."/>
            <person name="Liu Z.J."/>
        </authorList>
    </citation>
    <scope>NUCLEOTIDE SEQUENCE [LARGE SCALE GENOMIC DNA]</scope>
    <source>
        <tissue evidence="1">The whole plant</tissue>
    </source>
</reference>